<organism evidence="2 3">
    <name type="scientific">Staphylococcus americanisciuri</name>
    <dbReference type="NCBI Taxonomy" id="2973940"/>
    <lineage>
        <taxon>Bacteria</taxon>
        <taxon>Bacillati</taxon>
        <taxon>Bacillota</taxon>
        <taxon>Bacilli</taxon>
        <taxon>Bacillales</taxon>
        <taxon>Staphylococcaceae</taxon>
        <taxon>Staphylococcus</taxon>
    </lineage>
</organism>
<dbReference type="GO" id="GO:0003964">
    <property type="term" value="F:RNA-directed DNA polymerase activity"/>
    <property type="evidence" value="ECO:0007669"/>
    <property type="project" value="UniProtKB-KW"/>
</dbReference>
<comment type="caution">
    <text evidence="2">The sequence shown here is derived from an EMBL/GenBank/DDBJ whole genome shotgun (WGS) entry which is preliminary data.</text>
</comment>
<protein>
    <submittedName>
        <fullName evidence="2">RNA-directed DNA polymerase</fullName>
    </submittedName>
</protein>
<dbReference type="CDD" id="cd01646">
    <property type="entry name" value="RT_Bac_retron_I"/>
    <property type="match status" value="1"/>
</dbReference>
<dbReference type="Proteomes" id="UP001205609">
    <property type="component" value="Unassembled WGS sequence"/>
</dbReference>
<keyword evidence="2" id="KW-0695">RNA-directed DNA polymerase</keyword>
<proteinExistence type="predicted"/>
<keyword evidence="2" id="KW-0548">Nucleotidyltransferase</keyword>
<dbReference type="PROSITE" id="PS50878">
    <property type="entry name" value="RT_POL"/>
    <property type="match status" value="1"/>
</dbReference>
<evidence type="ECO:0000259" key="1">
    <source>
        <dbReference type="PROSITE" id="PS50878"/>
    </source>
</evidence>
<reference evidence="2 3" key="1">
    <citation type="journal article" date="2023" name="Int. J. Syst. Evol. Microbiol.">
        <title>Streptococcus sciuri sp. nov., Staphylococcus marylandisciuri sp. nov. and Staphylococcus americanisciuri sp. nov., isolated from faeces of eastern grey squirrel (Sciurus carolinensis).</title>
        <authorList>
            <person name="Volokhov D.V."/>
            <person name="Zagorodnyaya T.A."/>
            <person name="Furtak V.A."/>
            <person name="Nattanmai G."/>
            <person name="Randall L."/>
            <person name="Jose S."/>
            <person name="Gao Y."/>
            <person name="Eisenberg T."/>
            <person name="Delmonte P."/>
            <person name="Blom J."/>
            <person name="Mitchell K.K."/>
        </authorList>
    </citation>
    <scope>NUCLEOTIDE SEQUENCE [LARGE SCALE GENOMIC DNA]</scope>
    <source>
        <strain evidence="2 3">GRT3</strain>
    </source>
</reference>
<evidence type="ECO:0000313" key="2">
    <source>
        <dbReference type="EMBL" id="MCS4485898.1"/>
    </source>
</evidence>
<keyword evidence="2" id="KW-0808">Transferase</keyword>
<dbReference type="RefSeq" id="WP_259198585.1">
    <property type="nucleotide sequence ID" value="NZ_JANUXY010000002.1"/>
</dbReference>
<sequence>MTGNKDRILLTEMSYKEARKYFLKQESYFNNELPSYFKFNNYLKKAYESVEESMKYNRFGSHFNIKNAQTSENINNKIYANKDGKYDWRPLELINPYFYAQLVYYITQEKNWEYILERLENNSVENMIVASIPVESKKGGKDKKAQILNWWSRVEQESLILALQYKNVMHLDISNCYGSIYTHSIVWALHDREKAKQKRGVTDLLGNQIDRIICNMQNQQTNGIPQGSTLMDFVAEIVLSYCDKLLEDKLLEKGIKSDYKIIRYRDDYRIFSNSKSTIEMVTKELNDVLMSMNFKLNSKKTQYYEECVVSSIKKDKIAYQKLLPSIYYKIDGKLYFQFICQKHLLHILVFSKDYPNSGSVVRLLDEFNKYRSKDINDIKEDDKIQCISIITEIMLNNVRTIPLCIAIISKILLNVADEKSIEITDMIAAKFKDTPNVDLLNIWLQRLTISYDREKNYDTSLCQLVSRHKDEIFDCKWVKTKAYHFSDKKIVDEEEISNLSEVIGDAEVSVFTEYL</sequence>
<dbReference type="InterPro" id="IPR043502">
    <property type="entry name" value="DNA/RNA_pol_sf"/>
</dbReference>
<dbReference type="Pfam" id="PF00078">
    <property type="entry name" value="RVT_1"/>
    <property type="match status" value="1"/>
</dbReference>
<dbReference type="InterPro" id="IPR000477">
    <property type="entry name" value="RT_dom"/>
</dbReference>
<dbReference type="SUPFAM" id="SSF56672">
    <property type="entry name" value="DNA/RNA polymerases"/>
    <property type="match status" value="1"/>
</dbReference>
<name>A0ABT2F0D3_9STAP</name>
<accession>A0ABT2F0D3</accession>
<gene>
    <name evidence="2" type="ORF">NXS11_03205</name>
</gene>
<keyword evidence="3" id="KW-1185">Reference proteome</keyword>
<feature type="domain" description="Reverse transcriptase" evidence="1">
    <location>
        <begin position="1"/>
        <end position="330"/>
    </location>
</feature>
<evidence type="ECO:0000313" key="3">
    <source>
        <dbReference type="Proteomes" id="UP001205609"/>
    </source>
</evidence>
<dbReference type="EMBL" id="JANUXY010000002">
    <property type="protein sequence ID" value="MCS4485898.1"/>
    <property type="molecule type" value="Genomic_DNA"/>
</dbReference>